<organism evidence="4">
    <name type="scientific">Anopheles darlingi</name>
    <name type="common">Mosquito</name>
    <dbReference type="NCBI Taxonomy" id="43151"/>
    <lineage>
        <taxon>Eukaryota</taxon>
        <taxon>Metazoa</taxon>
        <taxon>Ecdysozoa</taxon>
        <taxon>Arthropoda</taxon>
        <taxon>Hexapoda</taxon>
        <taxon>Insecta</taxon>
        <taxon>Pterygota</taxon>
        <taxon>Neoptera</taxon>
        <taxon>Endopterygota</taxon>
        <taxon>Diptera</taxon>
        <taxon>Nematocera</taxon>
        <taxon>Culicoidea</taxon>
        <taxon>Culicidae</taxon>
        <taxon>Anophelinae</taxon>
        <taxon>Anopheles</taxon>
    </lineage>
</organism>
<dbReference type="InterPro" id="IPR051150">
    <property type="entry name" value="SWT21/TCAB1_mRNA_Telomere"/>
</dbReference>
<name>A0A2M4CV90_ANODA</name>
<dbReference type="GO" id="GO:0003723">
    <property type="term" value="F:RNA binding"/>
    <property type="evidence" value="ECO:0007669"/>
    <property type="project" value="TreeGrafter"/>
</dbReference>
<dbReference type="VEuPathDB" id="VectorBase:ADAR2_003891"/>
<feature type="compositionally biased region" description="Low complexity" evidence="3">
    <location>
        <begin position="417"/>
        <end position="431"/>
    </location>
</feature>
<evidence type="ECO:0000256" key="2">
    <source>
        <dbReference type="ARBA" id="ARBA00041558"/>
    </source>
</evidence>
<evidence type="ECO:0000256" key="1">
    <source>
        <dbReference type="ARBA" id="ARBA00038279"/>
    </source>
</evidence>
<dbReference type="GO" id="GO:0030576">
    <property type="term" value="P:Cajal body organization"/>
    <property type="evidence" value="ECO:0007669"/>
    <property type="project" value="TreeGrafter"/>
</dbReference>
<dbReference type="AlphaFoldDB" id="A0A2M4CV90"/>
<sequence>MSAEVENPLEIQETERPLSWTESNTEKESTEEATHLPPDDGTPMETDEQKSAGVELLRPAESDFFQDRTCIELARSSWDRPEFKHYLQGCRWSPDGTCVLTVVNDDGMHIVELPTDLYDKEAISEDRPVDVLTSAVHVKRGAHVYDYAWYPAMNSLQPETCCWIASRRHEPIHLWDAFTGQLRCSYKGYDQFDEVNSALSVLFSPDDGSTIYGGYVKSIKSFDLNVPGREKASWSLKSTASCLAIAFSMPQTIVYGSWNRHISLLDTRSGEQIGVSKNPHNAGITWVGFEPDREELFVSGARKDSKICLWDIRNLTAPLRVLHRTCANNQRVHLDFSPRGQWLVSGDTRGILQAWNLREPDSEACPKQLSFPLHHDSLNGVSFHPTAPILATSSGQEHLTLPASAKCDGDDDDDTDQSTTSAAPTQPAANQQKIENSLTLWWIGKALLSDG</sequence>
<evidence type="ECO:0000256" key="3">
    <source>
        <dbReference type="SAM" id="MobiDB-lite"/>
    </source>
</evidence>
<reference evidence="4" key="1">
    <citation type="submission" date="2018-01" db="EMBL/GenBank/DDBJ databases">
        <title>An insight into the sialome of Amazonian anophelines.</title>
        <authorList>
            <person name="Ribeiro J.M."/>
            <person name="Scarpassa V."/>
            <person name="Calvo E."/>
        </authorList>
    </citation>
    <scope>NUCLEOTIDE SEQUENCE</scope>
</reference>
<feature type="region of interest" description="Disordered" evidence="3">
    <location>
        <begin position="401"/>
        <end position="431"/>
    </location>
</feature>
<comment type="similarity">
    <text evidence="1">Belongs to the TCAB1 family.</text>
</comment>
<dbReference type="PANTHER" id="PTHR13211">
    <property type="entry name" value="TELOMERASE CAJAL BODY PROTEIN 1"/>
    <property type="match status" value="1"/>
</dbReference>
<dbReference type="InterPro" id="IPR036322">
    <property type="entry name" value="WD40_repeat_dom_sf"/>
</dbReference>
<dbReference type="Gene3D" id="2.130.10.10">
    <property type="entry name" value="YVTN repeat-like/Quinoprotein amine dehydrogenase"/>
    <property type="match status" value="1"/>
</dbReference>
<dbReference type="EMBL" id="GGFL01004933">
    <property type="protein sequence ID" value="MBW69111.1"/>
    <property type="molecule type" value="Transcribed_RNA"/>
</dbReference>
<dbReference type="PANTHER" id="PTHR13211:SF0">
    <property type="entry name" value="TELOMERASE CAJAL BODY PROTEIN 1"/>
    <property type="match status" value="1"/>
</dbReference>
<dbReference type="InterPro" id="IPR015943">
    <property type="entry name" value="WD40/YVTN_repeat-like_dom_sf"/>
</dbReference>
<dbReference type="SUPFAM" id="SSF50978">
    <property type="entry name" value="WD40 repeat-like"/>
    <property type="match status" value="1"/>
</dbReference>
<accession>A0A2M4CV90</accession>
<dbReference type="GO" id="GO:0015030">
    <property type="term" value="C:Cajal body"/>
    <property type="evidence" value="ECO:0007669"/>
    <property type="project" value="TreeGrafter"/>
</dbReference>
<feature type="compositionally biased region" description="Basic and acidic residues" evidence="3">
    <location>
        <begin position="24"/>
        <end position="38"/>
    </location>
</feature>
<dbReference type="Pfam" id="PF00400">
    <property type="entry name" value="WD40"/>
    <property type="match status" value="2"/>
</dbReference>
<dbReference type="SMART" id="SM00320">
    <property type="entry name" value="WD40"/>
    <property type="match status" value="5"/>
</dbReference>
<proteinExistence type="inferred from homology"/>
<evidence type="ECO:0000313" key="4">
    <source>
        <dbReference type="EMBL" id="MBW69111.1"/>
    </source>
</evidence>
<dbReference type="InterPro" id="IPR001680">
    <property type="entry name" value="WD40_rpt"/>
</dbReference>
<feature type="region of interest" description="Disordered" evidence="3">
    <location>
        <begin position="1"/>
        <end position="52"/>
    </location>
</feature>
<protein>
    <recommendedName>
        <fullName evidence="2">WD repeat-containing protein 79</fullName>
    </recommendedName>
</protein>